<feature type="region of interest" description="Disordered" evidence="3">
    <location>
        <begin position="408"/>
        <end position="443"/>
    </location>
</feature>
<keyword evidence="2" id="KW-0378">Hydrolase</keyword>
<feature type="region of interest" description="Disordered" evidence="3">
    <location>
        <begin position="600"/>
        <end position="698"/>
    </location>
</feature>
<dbReference type="GO" id="GO:0005829">
    <property type="term" value="C:cytosol"/>
    <property type="evidence" value="ECO:0007669"/>
    <property type="project" value="TreeGrafter"/>
</dbReference>
<dbReference type="InterPro" id="IPR029021">
    <property type="entry name" value="Prot-tyrosine_phosphatase-like"/>
</dbReference>
<reference evidence="7" key="1">
    <citation type="journal article" date="2023" name="Mol. Phylogenet. Evol.">
        <title>Genome-scale phylogeny and comparative genomics of the fungal order Sordariales.</title>
        <authorList>
            <person name="Hensen N."/>
            <person name="Bonometti L."/>
            <person name="Westerberg I."/>
            <person name="Brannstrom I.O."/>
            <person name="Guillou S."/>
            <person name="Cros-Aarteil S."/>
            <person name="Calhoun S."/>
            <person name="Haridas S."/>
            <person name="Kuo A."/>
            <person name="Mondo S."/>
            <person name="Pangilinan J."/>
            <person name="Riley R."/>
            <person name="LaButti K."/>
            <person name="Andreopoulos B."/>
            <person name="Lipzen A."/>
            <person name="Chen C."/>
            <person name="Yan M."/>
            <person name="Daum C."/>
            <person name="Ng V."/>
            <person name="Clum A."/>
            <person name="Steindorff A."/>
            <person name="Ohm R.A."/>
            <person name="Martin F."/>
            <person name="Silar P."/>
            <person name="Natvig D.O."/>
            <person name="Lalanne C."/>
            <person name="Gautier V."/>
            <person name="Ament-Velasquez S.L."/>
            <person name="Kruys A."/>
            <person name="Hutchinson M.I."/>
            <person name="Powell A.J."/>
            <person name="Barry K."/>
            <person name="Miller A.N."/>
            <person name="Grigoriev I.V."/>
            <person name="Debuchy R."/>
            <person name="Gladieux P."/>
            <person name="Hiltunen Thoren M."/>
            <person name="Johannesson H."/>
        </authorList>
    </citation>
    <scope>NUCLEOTIDE SEQUENCE</scope>
    <source>
        <strain evidence="7">PSN324</strain>
    </source>
</reference>
<evidence type="ECO:0000256" key="2">
    <source>
        <dbReference type="ARBA" id="ARBA00022801"/>
    </source>
</evidence>
<dbReference type="PROSITE" id="PS50056">
    <property type="entry name" value="TYR_PHOSPHATASE_2"/>
    <property type="match status" value="1"/>
</dbReference>
<feature type="domain" description="Phosphatase tensin-type" evidence="6">
    <location>
        <begin position="305"/>
        <end position="515"/>
    </location>
</feature>
<feature type="domain" description="Tyrosine specific protein phosphatases" evidence="5">
    <location>
        <begin position="437"/>
        <end position="487"/>
    </location>
</feature>
<organism evidence="7 8">
    <name type="scientific">Cladorrhinum samala</name>
    <dbReference type="NCBI Taxonomy" id="585594"/>
    <lineage>
        <taxon>Eukaryota</taxon>
        <taxon>Fungi</taxon>
        <taxon>Dikarya</taxon>
        <taxon>Ascomycota</taxon>
        <taxon>Pezizomycotina</taxon>
        <taxon>Sordariomycetes</taxon>
        <taxon>Sordariomycetidae</taxon>
        <taxon>Sordariales</taxon>
        <taxon>Podosporaceae</taxon>
        <taxon>Cladorrhinum</taxon>
    </lineage>
</organism>
<dbReference type="InterPro" id="IPR016130">
    <property type="entry name" value="Tyr_Pase_AS"/>
</dbReference>
<evidence type="ECO:0000313" key="8">
    <source>
        <dbReference type="Proteomes" id="UP001321749"/>
    </source>
</evidence>
<dbReference type="PROSITE" id="PS00383">
    <property type="entry name" value="TYR_PHOSPHATASE_1"/>
    <property type="match status" value="1"/>
</dbReference>
<feature type="region of interest" description="Disordered" evidence="3">
    <location>
        <begin position="830"/>
        <end position="910"/>
    </location>
</feature>
<dbReference type="GO" id="GO:0042995">
    <property type="term" value="C:cell projection"/>
    <property type="evidence" value="ECO:0007669"/>
    <property type="project" value="TreeGrafter"/>
</dbReference>
<evidence type="ECO:0000259" key="5">
    <source>
        <dbReference type="PROSITE" id="PS50056"/>
    </source>
</evidence>
<dbReference type="PANTHER" id="PTHR12305:SF81">
    <property type="entry name" value="PHOSPHATIDYLINOSITOL 3,4,5-TRISPHOSPHATE 3-PHOSPHATASE AND DUAL-SPECIFICITY PROTEIN PHOSPHATASE PTEN"/>
    <property type="match status" value="1"/>
</dbReference>
<gene>
    <name evidence="7" type="ORF">QBC42DRAFT_199484</name>
</gene>
<sequence length="910" mass="99170">MAPPPPADLPLPERLQKLAMTLQCTCAFPHAALILCITRYAFSWIRFNYYGGVAQFCYRFAFIAAASTYGIVVYKTWRARQKTGAKQPGGPLGYLSDENIQYLLMAIVWLVMPQYPLALLPYGIYSVFHVATYTRANLIPTIFPPQQVAPAAGASPNGKPQYAPHPMSDAIGAFVKKYYDASMSIVSGLEIAIWARLLLSAIFWQRRSWILIAVYTAFLRARYAQSSHVQNSFAQLEARIDNLIGAQGTPPALRQAWDAAKNAARQFHAVSDVSKYVNATSSYFVLLYFIFSQMTSLLRQLVSGPRVKHQETGLDLCYVTENIIATSGPSQTYPQRAYRNPLDRLVAYLDSKHGDGWSIWEFRAEGTGYPDEAVYGRIRHYPFPDHHPPPFGLVPLIMGSMRVWLKGEDDGTGTDSKEKGAALAEGEGPTQGAGGNKDEGKKEDNNRVVVVHCKAGKGRSGTMACSYLISECGWTAEDALARFTERRMRPGFGSGVSIPSQLRWVSYVDRWTKGGKKYVDREVEVLEVHIWGLRNGVKLSVEGFAEEGKKIKVLHTFTKEERIVVEGGAPGGGGVMDFVQDVAGYTQRAEDDKGEVVEEGDFEAIKKDGPEGKLRGEDQAGGDLPSRSSSLSRKLKDNKVVRKLSTRKAGSSAGINKLGLDGRKAKTIAMPEASQTPALSGSAPLPGREEGRSQSDANLESAGVTFADPSEPGGQAVIFKPTKPIRIPNSDINIAVERRNRAPGNIGGLTMVTAVAHVWFNVFFEGNGPEQDGKADDSGVFEIDWDKMDGIKGSSQRGTRACDRVSVVWRVVGAPATEQEMNVSGVVINEPPEGAPVPQMQPADWKGRDTEDPTADRHLGLRVEDPESESVSKASSIKSQEVEAGTAAEDEVALAGVKVSGPTGEEVLDE</sequence>
<comment type="caution">
    <text evidence="7">The sequence shown here is derived from an EMBL/GenBank/DDBJ whole genome shotgun (WGS) entry which is preliminary data.</text>
</comment>
<dbReference type="PANTHER" id="PTHR12305">
    <property type="entry name" value="PHOSPHATASE WITH HOMOLOGY TO TENSIN"/>
    <property type="match status" value="1"/>
</dbReference>
<name>A0AAV9HR20_9PEZI</name>
<dbReference type="InterPro" id="IPR000387">
    <property type="entry name" value="Tyr_Pase_dom"/>
</dbReference>
<dbReference type="GO" id="GO:0005634">
    <property type="term" value="C:nucleus"/>
    <property type="evidence" value="ECO:0007669"/>
    <property type="project" value="TreeGrafter"/>
</dbReference>
<feature type="non-terminal residue" evidence="7">
    <location>
        <position position="910"/>
    </location>
</feature>
<dbReference type="GO" id="GO:0046856">
    <property type="term" value="P:phosphatidylinositol dephosphorylation"/>
    <property type="evidence" value="ECO:0007669"/>
    <property type="project" value="TreeGrafter"/>
</dbReference>
<evidence type="ECO:0000256" key="1">
    <source>
        <dbReference type="ARBA" id="ARBA00013015"/>
    </source>
</evidence>
<feature type="compositionally biased region" description="Basic and acidic residues" evidence="3">
    <location>
        <begin position="603"/>
        <end position="618"/>
    </location>
</feature>
<dbReference type="Pfam" id="PF03661">
    <property type="entry name" value="TMEM33_Pom33"/>
    <property type="match status" value="1"/>
</dbReference>
<dbReference type="GO" id="GO:0016314">
    <property type="term" value="F:phosphatidylinositol-3,4,5-trisphosphate 3-phosphatase activity"/>
    <property type="evidence" value="ECO:0007669"/>
    <property type="project" value="UniProtKB-EC"/>
</dbReference>
<proteinExistence type="predicted"/>
<keyword evidence="4" id="KW-0812">Transmembrane</keyword>
<dbReference type="GO" id="GO:0004725">
    <property type="term" value="F:protein tyrosine phosphatase activity"/>
    <property type="evidence" value="ECO:0007669"/>
    <property type="project" value="TreeGrafter"/>
</dbReference>
<dbReference type="InterPro" id="IPR000340">
    <property type="entry name" value="Dual-sp_phosphatase_cat-dom"/>
</dbReference>
<dbReference type="CDD" id="cd14497">
    <property type="entry name" value="PTP_PTEN-like"/>
    <property type="match status" value="1"/>
</dbReference>
<dbReference type="InterPro" id="IPR051281">
    <property type="entry name" value="Dual-spec_lipid-protein_phosph"/>
</dbReference>
<dbReference type="Gene3D" id="3.90.190.10">
    <property type="entry name" value="Protein tyrosine phosphatase superfamily"/>
    <property type="match status" value="1"/>
</dbReference>
<evidence type="ECO:0000259" key="6">
    <source>
        <dbReference type="PROSITE" id="PS51181"/>
    </source>
</evidence>
<protein>
    <recommendedName>
        <fullName evidence="1">phosphatidylinositol-3,4,5-trisphosphate 3-phosphatase</fullName>
        <ecNumber evidence="1">3.1.3.67</ecNumber>
    </recommendedName>
</protein>
<evidence type="ECO:0000313" key="7">
    <source>
        <dbReference type="EMBL" id="KAK4463174.1"/>
    </source>
</evidence>
<accession>A0AAV9HR20</accession>
<keyword evidence="4" id="KW-0472">Membrane</keyword>
<dbReference type="SUPFAM" id="SSF52799">
    <property type="entry name" value="(Phosphotyrosine protein) phosphatases II"/>
    <property type="match status" value="1"/>
</dbReference>
<dbReference type="InterPro" id="IPR005344">
    <property type="entry name" value="TMEM33/Pom33"/>
</dbReference>
<keyword evidence="8" id="KW-1185">Reference proteome</keyword>
<feature type="compositionally biased region" description="Low complexity" evidence="3">
    <location>
        <begin position="869"/>
        <end position="879"/>
    </location>
</feature>
<evidence type="ECO:0000256" key="3">
    <source>
        <dbReference type="SAM" id="MobiDB-lite"/>
    </source>
</evidence>
<dbReference type="Proteomes" id="UP001321749">
    <property type="component" value="Unassembled WGS sequence"/>
</dbReference>
<dbReference type="Pfam" id="PF00782">
    <property type="entry name" value="DSPc"/>
    <property type="match status" value="1"/>
</dbReference>
<dbReference type="GO" id="GO:0051896">
    <property type="term" value="P:regulation of phosphatidylinositol 3-kinase/protein kinase B signal transduction"/>
    <property type="evidence" value="ECO:0007669"/>
    <property type="project" value="TreeGrafter"/>
</dbReference>
<reference evidence="7" key="2">
    <citation type="submission" date="2023-06" db="EMBL/GenBank/DDBJ databases">
        <authorList>
            <consortium name="Lawrence Berkeley National Laboratory"/>
            <person name="Mondo S.J."/>
            <person name="Hensen N."/>
            <person name="Bonometti L."/>
            <person name="Westerberg I."/>
            <person name="Brannstrom I.O."/>
            <person name="Guillou S."/>
            <person name="Cros-Aarteil S."/>
            <person name="Calhoun S."/>
            <person name="Haridas S."/>
            <person name="Kuo A."/>
            <person name="Pangilinan J."/>
            <person name="Riley R."/>
            <person name="Labutti K."/>
            <person name="Andreopoulos B."/>
            <person name="Lipzen A."/>
            <person name="Chen C."/>
            <person name="Yanf M."/>
            <person name="Daum C."/>
            <person name="Ng V."/>
            <person name="Clum A."/>
            <person name="Steindorff A."/>
            <person name="Ohm R."/>
            <person name="Martin F."/>
            <person name="Silar P."/>
            <person name="Natvig D."/>
            <person name="Lalanne C."/>
            <person name="Gautier V."/>
            <person name="Ament-Velasquez S.L."/>
            <person name="Kruys A."/>
            <person name="Hutchinson M.I."/>
            <person name="Powell A.J."/>
            <person name="Barry K."/>
            <person name="Miller A.N."/>
            <person name="Grigoriev I.V."/>
            <person name="Debuchy R."/>
            <person name="Gladieux P."/>
            <person name="Thoren M.H."/>
            <person name="Johannesson H."/>
        </authorList>
    </citation>
    <scope>NUCLEOTIDE SEQUENCE</scope>
    <source>
        <strain evidence="7">PSN324</strain>
    </source>
</reference>
<keyword evidence="4" id="KW-1133">Transmembrane helix</keyword>
<dbReference type="InterPro" id="IPR029023">
    <property type="entry name" value="Tensin_phosphatase"/>
</dbReference>
<evidence type="ECO:0000256" key="4">
    <source>
        <dbReference type="SAM" id="Phobius"/>
    </source>
</evidence>
<dbReference type="GO" id="GO:0005886">
    <property type="term" value="C:plasma membrane"/>
    <property type="evidence" value="ECO:0007669"/>
    <property type="project" value="TreeGrafter"/>
</dbReference>
<dbReference type="EC" id="3.1.3.67" evidence="1"/>
<feature type="compositionally biased region" description="Basic and acidic residues" evidence="3">
    <location>
        <begin position="408"/>
        <end position="420"/>
    </location>
</feature>
<dbReference type="PROSITE" id="PS51181">
    <property type="entry name" value="PPASE_TENSIN"/>
    <property type="match status" value="1"/>
</dbReference>
<feature type="transmembrane region" description="Helical" evidence="4">
    <location>
        <begin position="49"/>
        <end position="72"/>
    </location>
</feature>
<feature type="transmembrane region" description="Helical" evidence="4">
    <location>
        <begin position="100"/>
        <end position="125"/>
    </location>
</feature>
<dbReference type="AlphaFoldDB" id="A0AAV9HR20"/>
<feature type="compositionally biased region" description="Basic and acidic residues" evidence="3">
    <location>
        <begin position="845"/>
        <end position="865"/>
    </location>
</feature>
<dbReference type="EMBL" id="MU864962">
    <property type="protein sequence ID" value="KAK4463174.1"/>
    <property type="molecule type" value="Genomic_DNA"/>
</dbReference>
<dbReference type="GO" id="GO:0043491">
    <property type="term" value="P:phosphatidylinositol 3-kinase/protein kinase B signal transduction"/>
    <property type="evidence" value="ECO:0007669"/>
    <property type="project" value="TreeGrafter"/>
</dbReference>